<dbReference type="Proteomes" id="UP000006671">
    <property type="component" value="Unassembled WGS sequence"/>
</dbReference>
<feature type="region of interest" description="Disordered" evidence="1">
    <location>
        <begin position="34"/>
        <end position="60"/>
    </location>
</feature>
<dbReference type="RefSeq" id="XP_002672461.1">
    <property type="nucleotide sequence ID" value="XM_002672415.1"/>
</dbReference>
<dbReference type="InParanoid" id="D2VTV0"/>
<keyword evidence="3" id="KW-1185">Reference proteome</keyword>
<dbReference type="KEGG" id="ngr:NAEGRDRAFT_81199"/>
<evidence type="ECO:0000313" key="2">
    <source>
        <dbReference type="EMBL" id="EFC39717.1"/>
    </source>
</evidence>
<dbReference type="GeneID" id="8858553"/>
<evidence type="ECO:0000256" key="1">
    <source>
        <dbReference type="SAM" id="MobiDB-lite"/>
    </source>
</evidence>
<proteinExistence type="predicted"/>
<gene>
    <name evidence="2" type="ORF">NAEGRDRAFT_81199</name>
</gene>
<reference evidence="2 3" key="1">
    <citation type="journal article" date="2010" name="Cell">
        <title>The genome of Naegleria gruberi illuminates early eukaryotic versatility.</title>
        <authorList>
            <person name="Fritz-Laylin L.K."/>
            <person name="Prochnik S.E."/>
            <person name="Ginger M.L."/>
            <person name="Dacks J.B."/>
            <person name="Carpenter M.L."/>
            <person name="Field M.C."/>
            <person name="Kuo A."/>
            <person name="Paredez A."/>
            <person name="Chapman J."/>
            <person name="Pham J."/>
            <person name="Shu S."/>
            <person name="Neupane R."/>
            <person name="Cipriano M."/>
            <person name="Mancuso J."/>
            <person name="Tu H."/>
            <person name="Salamov A."/>
            <person name="Lindquist E."/>
            <person name="Shapiro H."/>
            <person name="Lucas S."/>
            <person name="Grigoriev I.V."/>
            <person name="Cande W.Z."/>
            <person name="Fulton C."/>
            <person name="Rokhsar D.S."/>
            <person name="Dawson S.C."/>
        </authorList>
    </citation>
    <scope>NUCLEOTIDE SEQUENCE [LARGE SCALE GENOMIC DNA]</scope>
    <source>
        <strain evidence="2 3">NEG-M</strain>
    </source>
</reference>
<dbReference type="VEuPathDB" id="AmoebaDB:NAEGRDRAFT_81199"/>
<sequence>MDSLMWSFSQEYNVKQQPSFKNFKTKVVKGGFQSDWKATPSNDSSPSSPPATGLVSNKKKNVKKQAKNVLINTTSSSFFPSSNVSSTFVFETKHSKKNTKQAMINANQLPLQIPKSNHHSTSFNNVQLTCSNAPPNSFQQFNMLVSTKVIPLVDYSPTNLSTLSSSSSLSNTVQSPVTEFDACSVQNSPKLSNETCFNNTIQKIEKSNKMKKHNRTAISIRELLN</sequence>
<name>D2VTV0_NAEGR</name>
<organism evidence="3">
    <name type="scientific">Naegleria gruberi</name>
    <name type="common">Amoeba</name>
    <dbReference type="NCBI Taxonomy" id="5762"/>
    <lineage>
        <taxon>Eukaryota</taxon>
        <taxon>Discoba</taxon>
        <taxon>Heterolobosea</taxon>
        <taxon>Tetramitia</taxon>
        <taxon>Eutetramitia</taxon>
        <taxon>Vahlkampfiidae</taxon>
        <taxon>Naegleria</taxon>
    </lineage>
</organism>
<dbReference type="AlphaFoldDB" id="D2VTV0"/>
<accession>D2VTV0</accession>
<protein>
    <submittedName>
        <fullName evidence="2">Uncharacterized protein</fullName>
    </submittedName>
</protein>
<evidence type="ECO:0000313" key="3">
    <source>
        <dbReference type="Proteomes" id="UP000006671"/>
    </source>
</evidence>
<dbReference type="EMBL" id="GG738897">
    <property type="protein sequence ID" value="EFC39717.1"/>
    <property type="molecule type" value="Genomic_DNA"/>
</dbReference>